<feature type="transmembrane region" description="Helical" evidence="8">
    <location>
        <begin position="421"/>
        <end position="442"/>
    </location>
</feature>
<feature type="transmembrane region" description="Helical" evidence="8">
    <location>
        <begin position="147"/>
        <end position="166"/>
    </location>
</feature>
<comment type="function">
    <text evidence="8 9">Involved in peptidoglycan biosynthesis. Transports lipid-linked peptidoglycan precursors from the inner to the outer leaflet of the cytoplasmic membrane.</text>
</comment>
<dbReference type="GO" id="GO:0015648">
    <property type="term" value="F:lipid-linked peptidoglycan transporter activity"/>
    <property type="evidence" value="ECO:0007669"/>
    <property type="project" value="UniProtKB-UniRule"/>
</dbReference>
<keyword evidence="6 8" id="KW-1133">Transmembrane helix</keyword>
<dbReference type="Proteomes" id="UP000001572">
    <property type="component" value="Chromosome"/>
</dbReference>
<name>A6TMV1_ALKMQ</name>
<dbReference type="RefSeq" id="WP_012062560.1">
    <property type="nucleotide sequence ID" value="NC_009633.1"/>
</dbReference>
<dbReference type="HAMAP" id="MF_02078">
    <property type="entry name" value="MurJ_MviN"/>
    <property type="match status" value="1"/>
</dbReference>
<organism evidence="10 11">
    <name type="scientific">Alkaliphilus metalliredigens (strain QYMF)</name>
    <dbReference type="NCBI Taxonomy" id="293826"/>
    <lineage>
        <taxon>Bacteria</taxon>
        <taxon>Bacillati</taxon>
        <taxon>Bacillota</taxon>
        <taxon>Clostridia</taxon>
        <taxon>Peptostreptococcales</taxon>
        <taxon>Natronincolaceae</taxon>
        <taxon>Alkaliphilus</taxon>
    </lineage>
</organism>
<evidence type="ECO:0000256" key="6">
    <source>
        <dbReference type="ARBA" id="ARBA00022989"/>
    </source>
</evidence>
<feature type="transmembrane region" description="Helical" evidence="8">
    <location>
        <begin position="454"/>
        <end position="475"/>
    </location>
</feature>
<feature type="transmembrane region" description="Helical" evidence="8">
    <location>
        <begin position="58"/>
        <end position="84"/>
    </location>
</feature>
<reference evidence="11" key="1">
    <citation type="journal article" date="2016" name="Genome Announc.">
        <title>Complete genome sequence of Alkaliphilus metalliredigens strain QYMF, an alkaliphilic and metal-reducing bacterium isolated from borax-contaminated leachate ponds.</title>
        <authorList>
            <person name="Hwang C."/>
            <person name="Copeland A."/>
            <person name="Lucas S."/>
            <person name="Lapidus A."/>
            <person name="Barry K."/>
            <person name="Detter J.C."/>
            <person name="Glavina Del Rio T."/>
            <person name="Hammon N."/>
            <person name="Israni S."/>
            <person name="Dalin E."/>
            <person name="Tice H."/>
            <person name="Pitluck S."/>
            <person name="Chertkov O."/>
            <person name="Brettin T."/>
            <person name="Bruce D."/>
            <person name="Han C."/>
            <person name="Schmutz J."/>
            <person name="Larimer F."/>
            <person name="Land M.L."/>
            <person name="Hauser L."/>
            <person name="Kyrpides N."/>
            <person name="Mikhailova N."/>
            <person name="Ye Q."/>
            <person name="Zhou J."/>
            <person name="Richardson P."/>
            <person name="Fields M.W."/>
        </authorList>
    </citation>
    <scope>NUCLEOTIDE SEQUENCE [LARGE SCALE GENOMIC DNA]</scope>
    <source>
        <strain evidence="11">QYMF</strain>
    </source>
</reference>
<dbReference type="STRING" id="293826.Amet_1317"/>
<comment type="pathway">
    <text evidence="8">Cell wall biogenesis; peptidoglycan biosynthesis.</text>
</comment>
<feature type="transmembrane region" description="Helical" evidence="8">
    <location>
        <begin position="395"/>
        <end position="415"/>
    </location>
</feature>
<keyword evidence="8 9" id="KW-0961">Cell wall biogenesis/degradation</keyword>
<dbReference type="GO" id="GO:0009252">
    <property type="term" value="P:peptidoglycan biosynthetic process"/>
    <property type="evidence" value="ECO:0007669"/>
    <property type="project" value="UniProtKB-UniRule"/>
</dbReference>
<dbReference type="UniPathway" id="UPA00219"/>
<keyword evidence="2 8" id="KW-1003">Cell membrane</keyword>
<dbReference type="KEGG" id="amt:Amet_1317"/>
<evidence type="ECO:0000256" key="8">
    <source>
        <dbReference type="HAMAP-Rule" id="MF_02078"/>
    </source>
</evidence>
<keyword evidence="3 8" id="KW-0812">Transmembrane</keyword>
<dbReference type="CDD" id="cd13123">
    <property type="entry name" value="MATE_MurJ_like"/>
    <property type="match status" value="1"/>
</dbReference>
<feature type="transmembrane region" description="Helical" evidence="8">
    <location>
        <begin position="487"/>
        <end position="512"/>
    </location>
</feature>
<keyword evidence="8 9" id="KW-0813">Transport</keyword>
<evidence type="ECO:0000256" key="2">
    <source>
        <dbReference type="ARBA" id="ARBA00022475"/>
    </source>
</evidence>
<dbReference type="PANTHER" id="PTHR47019">
    <property type="entry name" value="LIPID II FLIPPASE MURJ"/>
    <property type="match status" value="1"/>
</dbReference>
<dbReference type="GO" id="GO:0071555">
    <property type="term" value="P:cell wall organization"/>
    <property type="evidence" value="ECO:0007669"/>
    <property type="project" value="UniProtKB-UniRule"/>
</dbReference>
<feature type="transmembrane region" description="Helical" evidence="8">
    <location>
        <begin position="173"/>
        <end position="193"/>
    </location>
</feature>
<dbReference type="eggNOG" id="COG0728">
    <property type="taxonomic scope" value="Bacteria"/>
</dbReference>
<keyword evidence="5 8" id="KW-0573">Peptidoglycan synthesis</keyword>
<dbReference type="InterPro" id="IPR051050">
    <property type="entry name" value="Lipid_II_flippase_MurJ/MviN"/>
</dbReference>
<feature type="transmembrane region" description="Helical" evidence="8">
    <location>
        <begin position="199"/>
        <end position="218"/>
    </location>
</feature>
<feature type="transmembrane region" description="Helical" evidence="8">
    <location>
        <begin position="104"/>
        <end position="127"/>
    </location>
</feature>
<comment type="subcellular location">
    <subcellularLocation>
        <location evidence="1 8">Cell membrane</location>
        <topology evidence="1 8">Multi-pass membrane protein</topology>
    </subcellularLocation>
</comment>
<evidence type="ECO:0000313" key="10">
    <source>
        <dbReference type="EMBL" id="ABR47519.1"/>
    </source>
</evidence>
<dbReference type="PIRSF" id="PIRSF002869">
    <property type="entry name" value="MviN"/>
    <property type="match status" value="1"/>
</dbReference>
<dbReference type="PANTHER" id="PTHR47019:SF1">
    <property type="entry name" value="LIPID II FLIPPASE MURJ"/>
    <property type="match status" value="1"/>
</dbReference>
<feature type="transmembrane region" description="Helical" evidence="8">
    <location>
        <begin position="21"/>
        <end position="38"/>
    </location>
</feature>
<keyword evidence="7 8" id="KW-0472">Membrane</keyword>
<proteinExistence type="inferred from homology"/>
<evidence type="ECO:0000256" key="1">
    <source>
        <dbReference type="ARBA" id="ARBA00004651"/>
    </source>
</evidence>
<dbReference type="AlphaFoldDB" id="A6TMV1"/>
<dbReference type="InterPro" id="IPR004268">
    <property type="entry name" value="MurJ"/>
</dbReference>
<protein>
    <recommendedName>
        <fullName evidence="8">Probable lipid II flippase MurJ</fullName>
    </recommendedName>
</protein>
<evidence type="ECO:0000256" key="7">
    <source>
        <dbReference type="ARBA" id="ARBA00023136"/>
    </source>
</evidence>
<dbReference type="GO" id="GO:0008360">
    <property type="term" value="P:regulation of cell shape"/>
    <property type="evidence" value="ECO:0007669"/>
    <property type="project" value="UniProtKB-UniRule"/>
</dbReference>
<evidence type="ECO:0000313" key="11">
    <source>
        <dbReference type="Proteomes" id="UP000001572"/>
    </source>
</evidence>
<dbReference type="HOGENOM" id="CLU_006797_4_1_9"/>
<feature type="transmembrane region" description="Helical" evidence="8">
    <location>
        <begin position="362"/>
        <end position="383"/>
    </location>
</feature>
<dbReference type="EMBL" id="CP000724">
    <property type="protein sequence ID" value="ABR47519.1"/>
    <property type="molecule type" value="Genomic_DNA"/>
</dbReference>
<dbReference type="NCBIfam" id="TIGR01695">
    <property type="entry name" value="murJ_mviN"/>
    <property type="match status" value="1"/>
</dbReference>
<keyword evidence="11" id="KW-1185">Reference proteome</keyword>
<dbReference type="PRINTS" id="PR01806">
    <property type="entry name" value="VIRFACTRMVIN"/>
</dbReference>
<sequence length="533" mass="57718">MGKIIVNEKKEGNQMSVARKTAKSAMTIMVFLLFSRFLGFLREQLIAARYGAGVEADAYFIAVAASTFLGAAINAVLHTTLIPIFSEIEEKKGKQAKIQHMNNILNVVVLAMLGLTIIGWIGSPYIIRVMARGFEGEQFQLAVTLNRIGFPIIISIGMASVLTGFLQSNGKFGVPAATGIPMNIVFIGFLVFLARSYGIEGLMVASLVGWFTTVLIQMPSSYKLGYAYQWRLDLNDPYLKKVLILAGPIVIGTAVQQLNTIIDRSLASGLEVGSISALNFASKVDTLVIALFVSAITTAIFPTLAQEYGKQNISGVKNVMGHGINMILLIMVPATVGIIVLARPLIQVLFERGEFTARGTEMTAIALGFYCVGLVGFSIRELLSKVFYAMHDTRTPMINGVIAVGINIIFNFLLIGPLKHGGLALATSISGLTSAVLLAVNLKKRLGKIGGRNIIISFLKVSFAALMMGVMVYLTHQVTSGYLYGSFLLSVTSLGITVLVGFLVYFALCYFLKVREFHILLNQLMGKVRGTLN</sequence>
<dbReference type="GO" id="GO:0005886">
    <property type="term" value="C:plasma membrane"/>
    <property type="evidence" value="ECO:0007669"/>
    <property type="project" value="UniProtKB-SubCell"/>
</dbReference>
<evidence type="ECO:0000256" key="5">
    <source>
        <dbReference type="ARBA" id="ARBA00022984"/>
    </source>
</evidence>
<comment type="similarity">
    <text evidence="8 9">Belongs to the MurJ/MviN family.</text>
</comment>
<gene>
    <name evidence="8" type="primary">murJ</name>
    <name evidence="10" type="ordered locus">Amet_1317</name>
</gene>
<keyword evidence="4 8" id="KW-0133">Cell shape</keyword>
<feature type="transmembrane region" description="Helical" evidence="8">
    <location>
        <begin position="326"/>
        <end position="350"/>
    </location>
</feature>
<evidence type="ECO:0000256" key="9">
    <source>
        <dbReference type="PIRNR" id="PIRNR002869"/>
    </source>
</evidence>
<evidence type="ECO:0000256" key="4">
    <source>
        <dbReference type="ARBA" id="ARBA00022960"/>
    </source>
</evidence>
<dbReference type="GO" id="GO:0034204">
    <property type="term" value="P:lipid translocation"/>
    <property type="evidence" value="ECO:0007669"/>
    <property type="project" value="TreeGrafter"/>
</dbReference>
<feature type="transmembrane region" description="Helical" evidence="8">
    <location>
        <begin position="238"/>
        <end position="258"/>
    </location>
</feature>
<evidence type="ECO:0000256" key="3">
    <source>
        <dbReference type="ARBA" id="ARBA00022692"/>
    </source>
</evidence>
<feature type="transmembrane region" description="Helical" evidence="8">
    <location>
        <begin position="286"/>
        <end position="305"/>
    </location>
</feature>
<accession>A6TMV1</accession>
<dbReference type="Pfam" id="PF03023">
    <property type="entry name" value="MurJ"/>
    <property type="match status" value="1"/>
</dbReference>